<dbReference type="RefSeq" id="WP_062412028.1">
    <property type="nucleotide sequence ID" value="NZ_JAJCIO010000010.1"/>
</dbReference>
<name>A0ABT1SSB7_9FIRM</name>
<reference evidence="2 3" key="1">
    <citation type="submission" date="2022-06" db="EMBL/GenBank/DDBJ databases">
        <title>Isolation of gut microbiota from human fecal samples.</title>
        <authorList>
            <person name="Pamer E.G."/>
            <person name="Barat B."/>
            <person name="Waligurski E."/>
            <person name="Medina S."/>
            <person name="Paddock L."/>
            <person name="Mostad J."/>
        </authorList>
    </citation>
    <scope>NUCLEOTIDE SEQUENCE [LARGE SCALE GENOMIC DNA]</scope>
    <source>
        <strain evidence="2 3">DFI.1.1</strain>
    </source>
</reference>
<dbReference type="EMBL" id="JANGEW010000011">
    <property type="protein sequence ID" value="MCQ5342694.1"/>
    <property type="molecule type" value="Genomic_DNA"/>
</dbReference>
<comment type="caution">
    <text evidence="2">The sequence shown here is derived from an EMBL/GenBank/DDBJ whole genome shotgun (WGS) entry which is preliminary data.</text>
</comment>
<dbReference type="Pfam" id="PF09527">
    <property type="entry name" value="ATPase_gene1"/>
    <property type="match status" value="1"/>
</dbReference>
<keyword evidence="1" id="KW-0812">Transmembrane</keyword>
<sequence length="92" mass="10203">MRKKNDSHSDQGNSMRLLDIVAIAGSLGLSLFVCICVGVAIGRFIDVYTGTSPWGLILFSLIGAVSGFWTLYKKAVSYERDESRRNRSSSRR</sequence>
<evidence type="ECO:0000313" key="2">
    <source>
        <dbReference type="EMBL" id="MCQ5342694.1"/>
    </source>
</evidence>
<dbReference type="Proteomes" id="UP001206692">
    <property type="component" value="Unassembled WGS sequence"/>
</dbReference>
<keyword evidence="1" id="KW-1133">Transmembrane helix</keyword>
<dbReference type="InterPro" id="IPR032820">
    <property type="entry name" value="ATPase_put"/>
</dbReference>
<feature type="transmembrane region" description="Helical" evidence="1">
    <location>
        <begin position="20"/>
        <end position="42"/>
    </location>
</feature>
<proteinExistence type="predicted"/>
<organism evidence="2 3">
    <name type="scientific">Megasphaera massiliensis</name>
    <dbReference type="NCBI Taxonomy" id="1232428"/>
    <lineage>
        <taxon>Bacteria</taxon>
        <taxon>Bacillati</taxon>
        <taxon>Bacillota</taxon>
        <taxon>Negativicutes</taxon>
        <taxon>Veillonellales</taxon>
        <taxon>Veillonellaceae</taxon>
        <taxon>Megasphaera</taxon>
    </lineage>
</organism>
<protein>
    <submittedName>
        <fullName evidence="2">AtpZ/AtpI family protein</fullName>
    </submittedName>
</protein>
<feature type="transmembrane region" description="Helical" evidence="1">
    <location>
        <begin position="54"/>
        <end position="72"/>
    </location>
</feature>
<keyword evidence="3" id="KW-1185">Reference proteome</keyword>
<gene>
    <name evidence="2" type="ORF">NE675_06560</name>
</gene>
<keyword evidence="1" id="KW-0472">Membrane</keyword>
<evidence type="ECO:0000313" key="3">
    <source>
        <dbReference type="Proteomes" id="UP001206692"/>
    </source>
</evidence>
<evidence type="ECO:0000256" key="1">
    <source>
        <dbReference type="SAM" id="Phobius"/>
    </source>
</evidence>
<accession>A0ABT1SSB7</accession>